<name>A0A1U9LIM3_9PROT</name>
<organism evidence="1 2">
    <name type="scientific">Acetobacter persici</name>
    <dbReference type="NCBI Taxonomy" id="1076596"/>
    <lineage>
        <taxon>Bacteria</taxon>
        <taxon>Pseudomonadati</taxon>
        <taxon>Pseudomonadota</taxon>
        <taxon>Alphaproteobacteria</taxon>
        <taxon>Acetobacterales</taxon>
        <taxon>Acetobacteraceae</taxon>
        <taxon>Acetobacter</taxon>
    </lineage>
</organism>
<keyword evidence="1" id="KW-0614">Plasmid</keyword>
<dbReference type="RefSeq" id="WP_077931934.1">
    <property type="nucleotide sequence ID" value="NZ_CP014688.1"/>
</dbReference>
<dbReference type="AlphaFoldDB" id="A0A1U9LIM3"/>
<dbReference type="KEGG" id="aper:A0U91_14855"/>
<geneLocation type="plasmid" evidence="2">
    <name>pac1084_1</name>
</geneLocation>
<protein>
    <submittedName>
        <fullName evidence="1">Uncharacterized protein</fullName>
    </submittedName>
</protein>
<dbReference type="EMBL" id="CP014688">
    <property type="protein sequence ID" value="AQT06303.1"/>
    <property type="molecule type" value="Genomic_DNA"/>
</dbReference>
<evidence type="ECO:0000313" key="1">
    <source>
        <dbReference type="EMBL" id="AQT06303.1"/>
    </source>
</evidence>
<proteinExistence type="predicted"/>
<sequence length="206" mass="23062">MSADLKDIFDLYQEEREEINKRFIKKIKDVGQVKSPISEGLHEISWPGAETSDRQTTLSMNFFALAARRYSGALTLISPNNPDLDREFWCQNAVMPGRLISVGCAPRKVPLLAEKICLEGYEGLIGIIPRTTFPYSILRKIRDGIFDKKVSVVFIRPSAQSSPAHQSLFASRWSLKAGIATNEDNAGCYLSLRSEHSQDIKLAMPS</sequence>
<gene>
    <name evidence="1" type="ORF">A0U91_14855</name>
</gene>
<reference evidence="1 2" key="1">
    <citation type="submission" date="2016-03" db="EMBL/GenBank/DDBJ databases">
        <title>Acetic acid bacteria sequencing.</title>
        <authorList>
            <person name="Brandt J."/>
            <person name="Jakob F."/>
            <person name="Vogel R.F."/>
        </authorList>
    </citation>
    <scope>NUCLEOTIDE SEQUENCE [LARGE SCALE GENOMIC DNA]</scope>
    <source>
        <strain evidence="1 2">TMW2.1084</strain>
        <plasmid evidence="2">pac1084_1</plasmid>
    </source>
</reference>
<evidence type="ECO:0000313" key="2">
    <source>
        <dbReference type="Proteomes" id="UP000189055"/>
    </source>
</evidence>
<accession>A0A1U9LIM3</accession>
<dbReference type="Proteomes" id="UP000189055">
    <property type="component" value="Plasmid pAC1084_1"/>
</dbReference>